<dbReference type="OrthoDB" id="28947at2759"/>
<dbReference type="EnsemblFungi" id="PTTG_27491-t43_1">
    <property type="protein sequence ID" value="PTTG_27491-t43_1-p1"/>
    <property type="gene ID" value="PTTG_27491"/>
</dbReference>
<proteinExistence type="predicted"/>
<dbReference type="Proteomes" id="UP000005240">
    <property type="component" value="Unassembled WGS sequence"/>
</dbReference>
<evidence type="ECO:0000313" key="2">
    <source>
        <dbReference type="EMBL" id="OAV92962.1"/>
    </source>
</evidence>
<evidence type="ECO:0000313" key="4">
    <source>
        <dbReference type="Proteomes" id="UP000005240"/>
    </source>
</evidence>
<dbReference type="EMBL" id="ADAS02000057">
    <property type="protein sequence ID" value="OAV92962.1"/>
    <property type="molecule type" value="Genomic_DNA"/>
</dbReference>
<feature type="region of interest" description="Disordered" evidence="1">
    <location>
        <begin position="19"/>
        <end position="42"/>
    </location>
</feature>
<gene>
    <name evidence="2" type="ORF">PTTG_27491</name>
</gene>
<reference evidence="3" key="4">
    <citation type="submission" date="2025-05" db="UniProtKB">
        <authorList>
            <consortium name="EnsemblFungi"/>
        </authorList>
    </citation>
    <scope>IDENTIFICATION</scope>
    <source>
        <strain evidence="3">isolate 1-1 / race 1 (BBBD)</strain>
    </source>
</reference>
<reference evidence="2" key="2">
    <citation type="submission" date="2016-05" db="EMBL/GenBank/DDBJ databases">
        <title>Comparative analysis highlights variable genome content of wheat rusts and divergence of the mating loci.</title>
        <authorList>
            <person name="Cuomo C.A."/>
            <person name="Bakkeren G."/>
            <person name="Szabo L."/>
            <person name="Khalil H."/>
            <person name="Joly D."/>
            <person name="Goldberg J."/>
            <person name="Young S."/>
            <person name="Zeng Q."/>
            <person name="Fellers J."/>
        </authorList>
    </citation>
    <scope>NUCLEOTIDE SEQUENCE [LARGE SCALE GENOMIC DNA]</scope>
    <source>
        <strain evidence="2">1-1 BBBD Race 1</strain>
    </source>
</reference>
<name>A0A180GKT1_PUCT1</name>
<evidence type="ECO:0000313" key="3">
    <source>
        <dbReference type="EnsemblFungi" id="PTTG_27491-t43_1-p1"/>
    </source>
</evidence>
<feature type="compositionally biased region" description="Basic residues" evidence="1">
    <location>
        <begin position="152"/>
        <end position="163"/>
    </location>
</feature>
<reference evidence="2" key="1">
    <citation type="submission" date="2009-11" db="EMBL/GenBank/DDBJ databases">
        <authorList>
            <consortium name="The Broad Institute Genome Sequencing Platform"/>
            <person name="Ward D."/>
            <person name="Feldgarden M."/>
            <person name="Earl A."/>
            <person name="Young S.K."/>
            <person name="Zeng Q."/>
            <person name="Koehrsen M."/>
            <person name="Alvarado L."/>
            <person name="Berlin A."/>
            <person name="Bochicchio J."/>
            <person name="Borenstein D."/>
            <person name="Chapman S.B."/>
            <person name="Chen Z."/>
            <person name="Engels R."/>
            <person name="Freedman E."/>
            <person name="Gellesch M."/>
            <person name="Goldberg J."/>
            <person name="Griggs A."/>
            <person name="Gujja S."/>
            <person name="Heilman E."/>
            <person name="Heiman D."/>
            <person name="Hepburn T."/>
            <person name="Howarth C."/>
            <person name="Jen D."/>
            <person name="Larson L."/>
            <person name="Lewis B."/>
            <person name="Mehta T."/>
            <person name="Park D."/>
            <person name="Pearson M."/>
            <person name="Roberts A."/>
            <person name="Saif S."/>
            <person name="Shea T."/>
            <person name="Shenoy N."/>
            <person name="Sisk P."/>
            <person name="Stolte C."/>
            <person name="Sykes S."/>
            <person name="Thomson T."/>
            <person name="Walk T."/>
            <person name="White J."/>
            <person name="Yandava C."/>
            <person name="Izard J."/>
            <person name="Baranova O.V."/>
            <person name="Blanton J.M."/>
            <person name="Tanner A.C."/>
            <person name="Dewhirst F.E."/>
            <person name="Haas B."/>
            <person name="Nusbaum C."/>
            <person name="Birren B."/>
        </authorList>
    </citation>
    <scope>NUCLEOTIDE SEQUENCE [LARGE SCALE GENOMIC DNA]</scope>
    <source>
        <strain evidence="2">1-1 BBBD Race 1</strain>
    </source>
</reference>
<reference evidence="3 4" key="3">
    <citation type="journal article" date="2017" name="G3 (Bethesda)">
        <title>Comparative analysis highlights variable genome content of wheat rusts and divergence of the mating loci.</title>
        <authorList>
            <person name="Cuomo C.A."/>
            <person name="Bakkeren G."/>
            <person name="Khalil H.B."/>
            <person name="Panwar V."/>
            <person name="Joly D."/>
            <person name="Linning R."/>
            <person name="Sakthikumar S."/>
            <person name="Song X."/>
            <person name="Adiconis X."/>
            <person name="Fan L."/>
            <person name="Goldberg J.M."/>
            <person name="Levin J.Z."/>
            <person name="Young S."/>
            <person name="Zeng Q."/>
            <person name="Anikster Y."/>
            <person name="Bruce M."/>
            <person name="Wang M."/>
            <person name="Yin C."/>
            <person name="McCallum B."/>
            <person name="Szabo L.J."/>
            <person name="Hulbert S."/>
            <person name="Chen X."/>
            <person name="Fellers J.P."/>
        </authorList>
    </citation>
    <scope>NUCLEOTIDE SEQUENCE</scope>
    <source>
        <strain evidence="4">Isolate 1-1 / race 1 (BBBD)</strain>
        <strain evidence="3">isolate 1-1 / race 1 (BBBD)</strain>
    </source>
</reference>
<dbReference type="AlphaFoldDB" id="A0A180GKT1"/>
<keyword evidence="4" id="KW-1185">Reference proteome</keyword>
<feature type="region of interest" description="Disordered" evidence="1">
    <location>
        <begin position="104"/>
        <end position="163"/>
    </location>
</feature>
<dbReference type="VEuPathDB" id="FungiDB:PTTG_27491"/>
<protein>
    <submittedName>
        <fullName evidence="2 3">Uncharacterized protein</fullName>
    </submittedName>
</protein>
<evidence type="ECO:0000256" key="1">
    <source>
        <dbReference type="SAM" id="MobiDB-lite"/>
    </source>
</evidence>
<feature type="compositionally biased region" description="Polar residues" evidence="1">
    <location>
        <begin position="104"/>
        <end position="119"/>
    </location>
</feature>
<feature type="compositionally biased region" description="Acidic residues" evidence="1">
    <location>
        <begin position="30"/>
        <end position="42"/>
    </location>
</feature>
<sequence>MSSSSIDLGKTILAKLEQLSAKKPNAANHEEEEDSGDESDIDDEVLLAEIKNLGGTAEDLDLLEGSPWKQAVIAEEHVADDALVDDVKSFMQGLDFEAALKSMNSVAKESSPRPANSEGSTHHEQDPPSPARHPKRKATSTDLSSDHTSNQPKKKKKNRKSQK</sequence>
<organism evidence="2">
    <name type="scientific">Puccinia triticina (isolate 1-1 / race 1 (BBBD))</name>
    <name type="common">Brown leaf rust fungus</name>
    <dbReference type="NCBI Taxonomy" id="630390"/>
    <lineage>
        <taxon>Eukaryota</taxon>
        <taxon>Fungi</taxon>
        <taxon>Dikarya</taxon>
        <taxon>Basidiomycota</taxon>
        <taxon>Pucciniomycotina</taxon>
        <taxon>Pucciniomycetes</taxon>
        <taxon>Pucciniales</taxon>
        <taxon>Pucciniaceae</taxon>
        <taxon>Puccinia</taxon>
    </lineage>
</organism>
<accession>A0A180GKT1</accession>